<evidence type="ECO:0000256" key="2">
    <source>
        <dbReference type="ARBA" id="ARBA00009410"/>
    </source>
</evidence>
<comment type="similarity">
    <text evidence="2 7">Belongs to the DadA oxidoreductase family.</text>
</comment>
<dbReference type="AlphaFoldDB" id="A0A369XR66"/>
<protein>
    <recommendedName>
        <fullName evidence="7">D-amino acid dehydrogenase</fullName>
        <ecNumber evidence="7">1.4.99.-</ecNumber>
    </recommendedName>
</protein>
<dbReference type="NCBIfam" id="NF001933">
    <property type="entry name" value="PRK00711.1"/>
    <property type="match status" value="1"/>
</dbReference>
<dbReference type="PANTHER" id="PTHR13847:SF280">
    <property type="entry name" value="D-AMINO ACID DEHYDROGENASE"/>
    <property type="match status" value="1"/>
</dbReference>
<dbReference type="PANTHER" id="PTHR13847">
    <property type="entry name" value="SARCOSINE DEHYDROGENASE-RELATED"/>
    <property type="match status" value="1"/>
</dbReference>
<dbReference type="GO" id="GO:0005737">
    <property type="term" value="C:cytoplasm"/>
    <property type="evidence" value="ECO:0007669"/>
    <property type="project" value="TreeGrafter"/>
</dbReference>
<accession>A0A369XR66</accession>
<evidence type="ECO:0000313" key="9">
    <source>
        <dbReference type="EMBL" id="RDE51880.1"/>
    </source>
</evidence>
<evidence type="ECO:0000256" key="6">
    <source>
        <dbReference type="ARBA" id="ARBA00047884"/>
    </source>
</evidence>
<keyword evidence="5 7" id="KW-0560">Oxidoreductase</keyword>
<evidence type="ECO:0000256" key="1">
    <source>
        <dbReference type="ARBA" id="ARBA00001974"/>
    </source>
</evidence>
<dbReference type="Gene3D" id="3.30.9.10">
    <property type="entry name" value="D-Amino Acid Oxidase, subunit A, domain 2"/>
    <property type="match status" value="1"/>
</dbReference>
<keyword evidence="3 7" id="KW-0285">Flavoprotein</keyword>
<comment type="caution">
    <text evidence="9">The sequence shown here is derived from an EMBL/GenBank/DDBJ whole genome shotgun (WGS) entry which is preliminary data.</text>
</comment>
<evidence type="ECO:0000313" key="10">
    <source>
        <dbReference type="Proteomes" id="UP000253831"/>
    </source>
</evidence>
<dbReference type="InterPro" id="IPR036188">
    <property type="entry name" value="FAD/NAD-bd_sf"/>
</dbReference>
<proteinExistence type="inferred from homology"/>
<keyword evidence="4 7" id="KW-0274">FAD</keyword>
<dbReference type="EC" id="1.4.99.-" evidence="7"/>
<dbReference type="SUPFAM" id="SSF51905">
    <property type="entry name" value="FAD/NAD(P)-binding domain"/>
    <property type="match status" value="1"/>
</dbReference>
<comment type="catalytic activity">
    <reaction evidence="6 7">
        <text>a D-alpha-amino acid + A + H2O = a 2-oxocarboxylate + AH2 + NH4(+)</text>
        <dbReference type="Rhea" id="RHEA:18125"/>
        <dbReference type="ChEBI" id="CHEBI:13193"/>
        <dbReference type="ChEBI" id="CHEBI:15377"/>
        <dbReference type="ChEBI" id="CHEBI:17499"/>
        <dbReference type="ChEBI" id="CHEBI:28938"/>
        <dbReference type="ChEBI" id="CHEBI:35179"/>
        <dbReference type="ChEBI" id="CHEBI:59871"/>
    </reaction>
</comment>
<feature type="domain" description="FAD dependent oxidoreductase" evidence="8">
    <location>
        <begin position="2"/>
        <end position="397"/>
    </location>
</feature>
<evidence type="ECO:0000259" key="8">
    <source>
        <dbReference type="Pfam" id="PF01266"/>
    </source>
</evidence>
<evidence type="ECO:0000256" key="5">
    <source>
        <dbReference type="ARBA" id="ARBA00023002"/>
    </source>
</evidence>
<dbReference type="Proteomes" id="UP000253831">
    <property type="component" value="Unassembled WGS sequence"/>
</dbReference>
<dbReference type="GO" id="GO:0008718">
    <property type="term" value="F:D-amino-acid dehydrogenase activity"/>
    <property type="evidence" value="ECO:0007669"/>
    <property type="project" value="UniProtKB-UniRule"/>
</dbReference>
<dbReference type="GO" id="GO:0055130">
    <property type="term" value="P:D-alanine catabolic process"/>
    <property type="evidence" value="ECO:0007669"/>
    <property type="project" value="TreeGrafter"/>
</dbReference>
<dbReference type="SUPFAM" id="SSF54373">
    <property type="entry name" value="FAD-linked reductases, C-terminal domain"/>
    <property type="match status" value="1"/>
</dbReference>
<dbReference type="Pfam" id="PF01266">
    <property type="entry name" value="DAO"/>
    <property type="match status" value="1"/>
</dbReference>
<evidence type="ECO:0000256" key="4">
    <source>
        <dbReference type="ARBA" id="ARBA00022827"/>
    </source>
</evidence>
<comment type="function">
    <text evidence="7">Oxidative deamination of D-amino acids.</text>
</comment>
<feature type="binding site" evidence="7">
    <location>
        <begin position="3"/>
        <end position="17"/>
    </location>
    <ligand>
        <name>FAD</name>
        <dbReference type="ChEBI" id="CHEBI:57692"/>
    </ligand>
</feature>
<comment type="cofactor">
    <cofactor evidence="1 7">
        <name>FAD</name>
        <dbReference type="ChEBI" id="CHEBI:57692"/>
    </cofactor>
</comment>
<organism evidence="9 10">
    <name type="scientific">Candidatus Accumulibacter meliphilus</name>
    <dbReference type="NCBI Taxonomy" id="2211374"/>
    <lineage>
        <taxon>Bacteria</taxon>
        <taxon>Pseudomonadati</taxon>
        <taxon>Pseudomonadota</taxon>
        <taxon>Betaproteobacteria</taxon>
        <taxon>Candidatus Accumulibacter</taxon>
    </lineage>
</organism>
<dbReference type="EMBL" id="QPGA01000004">
    <property type="protein sequence ID" value="RDE51880.1"/>
    <property type="molecule type" value="Genomic_DNA"/>
</dbReference>
<dbReference type="InterPro" id="IPR023080">
    <property type="entry name" value="DadA"/>
</dbReference>
<dbReference type="GO" id="GO:0005886">
    <property type="term" value="C:plasma membrane"/>
    <property type="evidence" value="ECO:0007669"/>
    <property type="project" value="TreeGrafter"/>
</dbReference>
<gene>
    <name evidence="7" type="primary">dadA</name>
    <name evidence="9" type="ORF">DVS81_04130</name>
</gene>
<evidence type="ECO:0000256" key="7">
    <source>
        <dbReference type="HAMAP-Rule" id="MF_01202"/>
    </source>
</evidence>
<dbReference type="Gene3D" id="3.50.50.60">
    <property type="entry name" value="FAD/NAD(P)-binding domain"/>
    <property type="match status" value="2"/>
</dbReference>
<evidence type="ECO:0000256" key="3">
    <source>
        <dbReference type="ARBA" id="ARBA00022630"/>
    </source>
</evidence>
<sequence>MKVVVLGAGVVGVTSAWYLARAGHQVTVLDRQAAAGLETSFANGGQISVSHAEPWANPHAPLRALGWMRREDAPLLFRWRWDAALLDWSLRFLRECTAQRTRANMRDIVALALYSRGQLQALRAETSLDYDHLERGILHIYTDQREFEVASAAAAVMRGFGCDRRTVSVGECLAIEPALAPAQQRLVGGDYTIDDESGDAHRFTQQLAARCAANGVVFRYAARVDRLLTADGRIAGALVAGELHQADAYVAALGSYTPLLLRPLGLRLPVYPAKGYSATVALREDSVAPSVSLTDDGHKLVFSRLGQRLRIAGTAEFNGYNTELNSVRCNALMRRTSELFPDLRAAGEAEFWCGLRPATPSNVPLIGRSPISNLYLNTGHGTLGWTMACGSGAALADIVSGRKPEPPFRFL</sequence>
<dbReference type="HAMAP" id="MF_01202">
    <property type="entry name" value="DadA"/>
    <property type="match status" value="1"/>
</dbReference>
<reference evidence="9 10" key="1">
    <citation type="submission" date="2018-05" db="EMBL/GenBank/DDBJ databases">
        <title>Integrated omic analyses show evidence that a Ca. Accumulibacter phosphatis strain performs denitrification under micro-aerobic conditions.</title>
        <authorList>
            <person name="Camejo P.Y."/>
            <person name="Katherine M.D."/>
            <person name="Daniel N.R."/>
        </authorList>
    </citation>
    <scope>NUCLEOTIDE SEQUENCE [LARGE SCALE GENOMIC DNA]</scope>
    <source>
        <strain evidence="9">UW-LDO-IC</strain>
    </source>
</reference>
<name>A0A369XR66_9PROT</name>
<dbReference type="InterPro" id="IPR006076">
    <property type="entry name" value="FAD-dep_OxRdtase"/>
</dbReference>